<organism evidence="1">
    <name type="scientific">Mycobacterium xenopi 4042</name>
    <dbReference type="NCBI Taxonomy" id="1299334"/>
    <lineage>
        <taxon>Bacteria</taxon>
        <taxon>Bacillati</taxon>
        <taxon>Actinomycetota</taxon>
        <taxon>Actinomycetes</taxon>
        <taxon>Mycobacteriales</taxon>
        <taxon>Mycobacteriaceae</taxon>
        <taxon>Mycobacterium</taxon>
    </lineage>
</organism>
<protein>
    <submittedName>
        <fullName evidence="1">Uncharacterized protein</fullName>
    </submittedName>
</protein>
<sequence>MSCKNHDDPPYQGAIYMTFAVPAGIRPIPTFAVSPQP</sequence>
<proteinExistence type="predicted"/>
<dbReference type="AlphaFoldDB" id="X8BEB9"/>
<dbReference type="PATRIC" id="fig|1299334.3.peg.4501"/>
<comment type="caution">
    <text evidence="1">The sequence shown here is derived from an EMBL/GenBank/DDBJ whole genome shotgun (WGS) entry which is preliminary data.</text>
</comment>
<accession>X8BEB9</accession>
<dbReference type="EMBL" id="JAOB01000042">
    <property type="protein sequence ID" value="EUA42477.1"/>
    <property type="molecule type" value="Genomic_DNA"/>
</dbReference>
<name>X8BEB9_MYCXE</name>
<gene>
    <name evidence="1" type="ORF">I553_6337</name>
</gene>
<evidence type="ECO:0000313" key="1">
    <source>
        <dbReference type="EMBL" id="EUA42477.1"/>
    </source>
</evidence>
<reference evidence="1" key="1">
    <citation type="submission" date="2014-01" db="EMBL/GenBank/DDBJ databases">
        <authorList>
            <person name="Brown-Elliot B."/>
            <person name="Wallace R."/>
            <person name="Lenaerts A."/>
            <person name="Ordway D."/>
            <person name="DeGroote M.A."/>
            <person name="Parker T."/>
            <person name="Sizemore C."/>
            <person name="Tallon L.J."/>
            <person name="Sadzewicz L.K."/>
            <person name="Sengamalay N."/>
            <person name="Fraser C.M."/>
            <person name="Hine E."/>
            <person name="Shefchek K.A."/>
            <person name="Das S.P."/>
            <person name="Tettelin H."/>
        </authorList>
    </citation>
    <scope>NUCLEOTIDE SEQUENCE [LARGE SCALE GENOMIC DNA]</scope>
    <source>
        <strain evidence="1">4042</strain>
    </source>
</reference>